<dbReference type="Proteomes" id="UP000309676">
    <property type="component" value="Unassembled WGS sequence"/>
</dbReference>
<organism evidence="2 3">
    <name type="scientific">Paenibacillus antri</name>
    <dbReference type="NCBI Taxonomy" id="2582848"/>
    <lineage>
        <taxon>Bacteria</taxon>
        <taxon>Bacillati</taxon>
        <taxon>Bacillota</taxon>
        <taxon>Bacilli</taxon>
        <taxon>Bacillales</taxon>
        <taxon>Paenibacillaceae</taxon>
        <taxon>Paenibacillus</taxon>
    </lineage>
</organism>
<evidence type="ECO:0000313" key="3">
    <source>
        <dbReference type="Proteomes" id="UP000309676"/>
    </source>
</evidence>
<dbReference type="OrthoDB" id="2377048at2"/>
<keyword evidence="1" id="KW-0732">Signal</keyword>
<feature type="chain" id="PRO_5039276061" evidence="1">
    <location>
        <begin position="25"/>
        <end position="142"/>
    </location>
</feature>
<gene>
    <name evidence="2" type="ORF">FE782_26105</name>
</gene>
<keyword evidence="3" id="KW-1185">Reference proteome</keyword>
<sequence length="142" mass="15278">MRTILLKWSLYVLAVGLILPACNAQPRMQAEGNDVAARTIRNEPVELYGPWGRFGLEETRRRFPNAQIVDYEHMGRDAVETFHYALREGGREFVVEVRIAFDPETNRVIAVDVDPLGTGLAPGVGAGGGAGLGGAAAGTGTR</sequence>
<dbReference type="AlphaFoldDB" id="A0A5R9FZ38"/>
<feature type="signal peptide" evidence="1">
    <location>
        <begin position="1"/>
        <end position="24"/>
    </location>
</feature>
<proteinExistence type="predicted"/>
<dbReference type="RefSeq" id="WP_138197304.1">
    <property type="nucleotide sequence ID" value="NZ_VCIW01000022.1"/>
</dbReference>
<reference evidence="2 3" key="1">
    <citation type="submission" date="2019-05" db="EMBL/GenBank/DDBJ databases">
        <authorList>
            <person name="Narsing Rao M.P."/>
            <person name="Li W.J."/>
        </authorList>
    </citation>
    <scope>NUCLEOTIDE SEQUENCE [LARGE SCALE GENOMIC DNA]</scope>
    <source>
        <strain evidence="2 3">SYSU_K30003</strain>
    </source>
</reference>
<dbReference type="Gene3D" id="3.10.450.390">
    <property type="entry name" value="Protein of unknown function DUF3889"/>
    <property type="match status" value="1"/>
</dbReference>
<dbReference type="Pfam" id="PF13028">
    <property type="entry name" value="DUF3889"/>
    <property type="match status" value="1"/>
</dbReference>
<accession>A0A5R9FZ38</accession>
<protein>
    <submittedName>
        <fullName evidence="2">DUF3889 domain-containing protein</fullName>
    </submittedName>
</protein>
<dbReference type="EMBL" id="VCIW01000022">
    <property type="protein sequence ID" value="TLS49327.1"/>
    <property type="molecule type" value="Genomic_DNA"/>
</dbReference>
<dbReference type="InterPro" id="IPR024987">
    <property type="entry name" value="DUF3889"/>
</dbReference>
<evidence type="ECO:0000256" key="1">
    <source>
        <dbReference type="SAM" id="SignalP"/>
    </source>
</evidence>
<comment type="caution">
    <text evidence="2">The sequence shown here is derived from an EMBL/GenBank/DDBJ whole genome shotgun (WGS) entry which is preliminary data.</text>
</comment>
<name>A0A5R9FZ38_9BACL</name>
<evidence type="ECO:0000313" key="2">
    <source>
        <dbReference type="EMBL" id="TLS49327.1"/>
    </source>
</evidence>